<proteinExistence type="predicted"/>
<accession>A0A6M6BFF5</accession>
<keyword evidence="1" id="KW-0472">Membrane</keyword>
<keyword evidence="1" id="KW-1133">Transmembrane helix</keyword>
<gene>
    <name evidence="2" type="ORF">HMJ29_02605</name>
</gene>
<reference evidence="2 3" key="1">
    <citation type="submission" date="2020-05" db="EMBL/GenBank/DDBJ databases">
        <title>Complete genome sequence of Hymenobacter sp. TS19 in Coasted Sand Dune.</title>
        <authorList>
            <person name="Lee J.-H."/>
            <person name="Jung J.-H."/>
            <person name="Jeong S."/>
            <person name="Zhao L."/>
            <person name="Kim M.-K."/>
            <person name="Seo H.-S."/>
            <person name="Lim S."/>
        </authorList>
    </citation>
    <scope>NUCLEOTIDE SEQUENCE [LARGE SCALE GENOMIC DNA]</scope>
    <source>
        <strain evidence="2 3">TS19</strain>
    </source>
</reference>
<dbReference type="EMBL" id="CP053538">
    <property type="protein sequence ID" value="QJX45885.1"/>
    <property type="molecule type" value="Genomic_DNA"/>
</dbReference>
<dbReference type="RefSeq" id="WP_171590024.1">
    <property type="nucleotide sequence ID" value="NZ_CP053538.1"/>
</dbReference>
<evidence type="ECO:0000256" key="1">
    <source>
        <dbReference type="SAM" id="Phobius"/>
    </source>
</evidence>
<keyword evidence="3" id="KW-1185">Reference proteome</keyword>
<protein>
    <submittedName>
        <fullName evidence="2">Uncharacterized protein</fullName>
    </submittedName>
</protein>
<evidence type="ECO:0000313" key="3">
    <source>
        <dbReference type="Proteomes" id="UP000501623"/>
    </source>
</evidence>
<dbReference type="AlphaFoldDB" id="A0A6M6BFF5"/>
<sequence length="128" mass="13905">MYSSESIAAAEQSDVAIKLAGAQQIKDITTIVFMNLMLLVPIAWPGLVLFGFRWALLKKATSSARAAVLWSCTFVHEVLCFILFASSSASDETIGLLPNYYYAWGYAIGIGLSAIALLELMYRSSAAK</sequence>
<dbReference type="Proteomes" id="UP000501623">
    <property type="component" value="Chromosome"/>
</dbReference>
<feature type="transmembrane region" description="Helical" evidence="1">
    <location>
        <begin position="68"/>
        <end position="89"/>
    </location>
</feature>
<keyword evidence="1" id="KW-0812">Transmembrane</keyword>
<organism evidence="2 3">
    <name type="scientific">Hymenobacter taeanensis</name>
    <dbReference type="NCBI Taxonomy" id="2735321"/>
    <lineage>
        <taxon>Bacteria</taxon>
        <taxon>Pseudomonadati</taxon>
        <taxon>Bacteroidota</taxon>
        <taxon>Cytophagia</taxon>
        <taxon>Cytophagales</taxon>
        <taxon>Hymenobacteraceae</taxon>
        <taxon>Hymenobacter</taxon>
    </lineage>
</organism>
<name>A0A6M6BFF5_9BACT</name>
<dbReference type="KEGG" id="hts:HMJ29_02605"/>
<feature type="transmembrane region" description="Helical" evidence="1">
    <location>
        <begin position="101"/>
        <end position="122"/>
    </location>
</feature>
<evidence type="ECO:0000313" key="2">
    <source>
        <dbReference type="EMBL" id="QJX45885.1"/>
    </source>
</evidence>
<feature type="transmembrane region" description="Helical" evidence="1">
    <location>
        <begin position="36"/>
        <end position="56"/>
    </location>
</feature>